<feature type="non-terminal residue" evidence="3">
    <location>
        <position position="100"/>
    </location>
</feature>
<evidence type="ECO:0000313" key="3">
    <source>
        <dbReference type="EMBL" id="PYH98408.1"/>
    </source>
</evidence>
<feature type="compositionally biased region" description="Basic and acidic residues" evidence="1">
    <location>
        <begin position="1"/>
        <end position="10"/>
    </location>
</feature>
<name>A0A319ECB5_9EURO</name>
<sequence length="100" mass="10969">MTEHREEDSTTRTLNSRESAPPGEKASCPDVPDVPSLTTLNASEVAVVVPRSQRRGLFAQVTLVAEIENSRTFSRPKKWMLTAMVSFASLIAPMGSSIFF</sequence>
<keyword evidence="4" id="KW-1185">Reference proteome</keyword>
<organism evidence="3 4">
    <name type="scientific">Aspergillus ellipticus CBS 707.79</name>
    <dbReference type="NCBI Taxonomy" id="1448320"/>
    <lineage>
        <taxon>Eukaryota</taxon>
        <taxon>Fungi</taxon>
        <taxon>Dikarya</taxon>
        <taxon>Ascomycota</taxon>
        <taxon>Pezizomycotina</taxon>
        <taxon>Eurotiomycetes</taxon>
        <taxon>Eurotiomycetidae</taxon>
        <taxon>Eurotiales</taxon>
        <taxon>Aspergillaceae</taxon>
        <taxon>Aspergillus</taxon>
        <taxon>Aspergillus subgen. Circumdati</taxon>
    </lineage>
</organism>
<protein>
    <recommendedName>
        <fullName evidence="5">Major facilitator superfamily (MFS) profile domain-containing protein</fullName>
    </recommendedName>
</protein>
<dbReference type="OrthoDB" id="3936150at2759"/>
<dbReference type="STRING" id="1448320.A0A319ECB5"/>
<dbReference type="Proteomes" id="UP000247810">
    <property type="component" value="Unassembled WGS sequence"/>
</dbReference>
<keyword evidence="2" id="KW-0472">Membrane</keyword>
<dbReference type="AlphaFoldDB" id="A0A319ECB5"/>
<dbReference type="EMBL" id="KZ825811">
    <property type="protein sequence ID" value="PYH98408.1"/>
    <property type="molecule type" value="Genomic_DNA"/>
</dbReference>
<keyword evidence="2" id="KW-1133">Transmembrane helix</keyword>
<keyword evidence="2" id="KW-0812">Transmembrane</keyword>
<evidence type="ECO:0000256" key="2">
    <source>
        <dbReference type="SAM" id="Phobius"/>
    </source>
</evidence>
<reference evidence="3 4" key="1">
    <citation type="submission" date="2018-02" db="EMBL/GenBank/DDBJ databases">
        <title>The genomes of Aspergillus section Nigri reveals drivers in fungal speciation.</title>
        <authorList>
            <consortium name="DOE Joint Genome Institute"/>
            <person name="Vesth T.C."/>
            <person name="Nybo J."/>
            <person name="Theobald S."/>
            <person name="Brandl J."/>
            <person name="Frisvad J.C."/>
            <person name="Nielsen K.F."/>
            <person name="Lyhne E.K."/>
            <person name="Kogle M.E."/>
            <person name="Kuo A."/>
            <person name="Riley R."/>
            <person name="Clum A."/>
            <person name="Nolan M."/>
            <person name="Lipzen A."/>
            <person name="Salamov A."/>
            <person name="Henrissat B."/>
            <person name="Wiebenga A."/>
            <person name="De vries R.P."/>
            <person name="Grigoriev I.V."/>
            <person name="Mortensen U.H."/>
            <person name="Andersen M.R."/>
            <person name="Baker S.E."/>
        </authorList>
    </citation>
    <scope>NUCLEOTIDE SEQUENCE [LARGE SCALE GENOMIC DNA]</scope>
    <source>
        <strain evidence="3 4">CBS 707.79</strain>
    </source>
</reference>
<evidence type="ECO:0000313" key="4">
    <source>
        <dbReference type="Proteomes" id="UP000247810"/>
    </source>
</evidence>
<feature type="region of interest" description="Disordered" evidence="1">
    <location>
        <begin position="1"/>
        <end position="34"/>
    </location>
</feature>
<feature type="transmembrane region" description="Helical" evidence="2">
    <location>
        <begin position="79"/>
        <end position="99"/>
    </location>
</feature>
<evidence type="ECO:0008006" key="5">
    <source>
        <dbReference type="Google" id="ProtNLM"/>
    </source>
</evidence>
<evidence type="ECO:0000256" key="1">
    <source>
        <dbReference type="SAM" id="MobiDB-lite"/>
    </source>
</evidence>
<dbReference type="VEuPathDB" id="FungiDB:BO71DRAFT_426055"/>
<accession>A0A319ECB5</accession>
<proteinExistence type="predicted"/>
<gene>
    <name evidence="3" type="ORF">BO71DRAFT_426055</name>
</gene>